<feature type="compositionally biased region" description="Low complexity" evidence="1">
    <location>
        <begin position="10"/>
        <end position="23"/>
    </location>
</feature>
<keyword evidence="2" id="KW-0812">Transmembrane</keyword>
<comment type="caution">
    <text evidence="3">The sequence shown here is derived from an EMBL/GenBank/DDBJ whole genome shotgun (WGS) entry which is preliminary data.</text>
</comment>
<dbReference type="EMBL" id="AZHD01000001">
    <property type="protein sequence ID" value="OAA68610.1"/>
    <property type="molecule type" value="Genomic_DNA"/>
</dbReference>
<feature type="compositionally biased region" description="Basic and acidic residues" evidence="1">
    <location>
        <begin position="660"/>
        <end position="673"/>
    </location>
</feature>
<dbReference type="OrthoDB" id="5221606at2759"/>
<feature type="region of interest" description="Disordered" evidence="1">
    <location>
        <begin position="1"/>
        <end position="23"/>
    </location>
</feature>
<feature type="transmembrane region" description="Helical" evidence="2">
    <location>
        <begin position="239"/>
        <end position="259"/>
    </location>
</feature>
<evidence type="ECO:0000256" key="1">
    <source>
        <dbReference type="SAM" id="MobiDB-lite"/>
    </source>
</evidence>
<feature type="compositionally biased region" description="Low complexity" evidence="1">
    <location>
        <begin position="576"/>
        <end position="595"/>
    </location>
</feature>
<gene>
    <name evidence="3" type="ORF">SPI_00805</name>
</gene>
<evidence type="ECO:0000313" key="3">
    <source>
        <dbReference type="EMBL" id="OAA68610.1"/>
    </source>
</evidence>
<name>A0A168ADR0_9HYPO</name>
<reference evidence="3 4" key="1">
    <citation type="journal article" date="2016" name="Genome Biol. Evol.">
        <title>Divergent and convergent evolution of fungal pathogenicity.</title>
        <authorList>
            <person name="Shang Y."/>
            <person name="Xiao G."/>
            <person name="Zheng P."/>
            <person name="Cen K."/>
            <person name="Zhan S."/>
            <person name="Wang C."/>
        </authorList>
    </citation>
    <scope>NUCLEOTIDE SEQUENCE [LARGE SCALE GENOMIC DNA]</scope>
    <source>
        <strain evidence="3 4">RCEF 264</strain>
    </source>
</reference>
<accession>A0A168ADR0</accession>
<feature type="region of interest" description="Disordered" evidence="1">
    <location>
        <begin position="430"/>
        <end position="510"/>
    </location>
</feature>
<dbReference type="Proteomes" id="UP000076874">
    <property type="component" value="Unassembled WGS sequence"/>
</dbReference>
<feature type="compositionally biased region" description="Low complexity" evidence="1">
    <location>
        <begin position="625"/>
        <end position="638"/>
    </location>
</feature>
<evidence type="ECO:0000313" key="4">
    <source>
        <dbReference type="Proteomes" id="UP000076874"/>
    </source>
</evidence>
<feature type="transmembrane region" description="Helical" evidence="2">
    <location>
        <begin position="280"/>
        <end position="305"/>
    </location>
</feature>
<keyword evidence="2" id="KW-1133">Transmembrane helix</keyword>
<protein>
    <submittedName>
        <fullName evidence="3">Uncharacterized protein</fullName>
    </submittedName>
</protein>
<dbReference type="AlphaFoldDB" id="A0A168ADR0"/>
<proteinExistence type="predicted"/>
<organism evidence="3 4">
    <name type="scientific">Niveomyces insectorum RCEF 264</name>
    <dbReference type="NCBI Taxonomy" id="1081102"/>
    <lineage>
        <taxon>Eukaryota</taxon>
        <taxon>Fungi</taxon>
        <taxon>Dikarya</taxon>
        <taxon>Ascomycota</taxon>
        <taxon>Pezizomycotina</taxon>
        <taxon>Sordariomycetes</taxon>
        <taxon>Hypocreomycetidae</taxon>
        <taxon>Hypocreales</taxon>
        <taxon>Cordycipitaceae</taxon>
        <taxon>Niveomyces</taxon>
    </lineage>
</organism>
<keyword evidence="2" id="KW-0472">Membrane</keyword>
<evidence type="ECO:0000256" key="2">
    <source>
        <dbReference type="SAM" id="Phobius"/>
    </source>
</evidence>
<feature type="transmembrane region" description="Helical" evidence="2">
    <location>
        <begin position="395"/>
        <end position="420"/>
    </location>
</feature>
<feature type="compositionally biased region" description="Acidic residues" evidence="1">
    <location>
        <begin position="476"/>
        <end position="485"/>
    </location>
</feature>
<sequence>MTTAAAPSSPGVAETAGPAEPAEGAQRARYRRWLKHIDVGCVQRCLLFAVAILELLAILIIILLNAGGQQSDKGDVTAPDTYFLRWTDPVQVDTNRGNNQTEPFTLYWFLNGMCVEGGGKALRVLSRVPGANFHWRTFDSELDSYMAANYVCDNATTYYNIDSNMTAATTTTSSSTTLPAPTATTATSVVHIHADRNRNRSSSSNKTKTRCKVPSLFDTEDDDPPYVLTGQPSFGRASFVLYIFDVALTGAAWPWFLWLGGSSLRGHQARWQRRSCKLLAGTKAVATALNTVAAALLAHGVNWVVRNTAHPPLESENDGVNSNGTTASRLPAVASAANNGSSLGLTRGGSRSSSGVVAVLTDQLRSSIPDASSTSNATNESVLPPIHPGSVAARLVWVAVASQVLACLLFVVACFLLPYLARCRAARQRNGRSGVDAAGRRGRQGTTAPGMRQRLGSLPVYRPRDSGAVMRRNGDGEADGDDDVESLPPYQRNDPMGEPPRIPGYTYTRTNSSCNTVENARELPGASLLLLSVPFFSATARHPVTGSPSPEYQERADGQSAPPARLGRDQPGRLFSTVNENNSNNNSDNVTQNISRGTSPTDRSPAGPSAGSQSSSFSTDEEENSSSIRTTTSLTSTSPLVRIASTLTDTIRSSPPLVSLRRDQLRPERASIS</sequence>
<feature type="transmembrane region" description="Helical" evidence="2">
    <location>
        <begin position="45"/>
        <end position="64"/>
    </location>
</feature>
<feature type="compositionally biased region" description="Low complexity" evidence="1">
    <location>
        <begin position="604"/>
        <end position="618"/>
    </location>
</feature>
<feature type="region of interest" description="Disordered" evidence="1">
    <location>
        <begin position="542"/>
        <end position="673"/>
    </location>
</feature>
<keyword evidence="4" id="KW-1185">Reference proteome</keyword>